<comment type="similarity">
    <text evidence="1">Belongs to the phosducin family.</text>
</comment>
<name>T2M5K1_HYDVU</name>
<sequence length="245" mass="28088">MQDPNADTEWNDALRRHGIIPEKKEVEVTEDQIVQLLDATIKEKTGQKDAKDYTLEELGENEDDFDDDDTNSVCYFLFRRQRIAELMERQKKEKYGEIREISAVDYVDQVNNAGEGVWVVLHLYKSGIPLCELIDKHMVQLAKKFPATKFLRSISTTCIPNYPDKNLPTIFIYFEGDMKGQIAGPILFGGMNLTQDDLEWMLSKYGCVKSTLKSDPRGTKIDNKNGFTILSRSSRQKNSESEDDD</sequence>
<reference evidence="3" key="1">
    <citation type="journal article" date="2013" name="Genome Biol. Evol.">
        <title>Punctuated emergences of genetic and phenotypic innovations in eumetazoan, bilaterian, euteleostome, and hominidae ancestors.</title>
        <authorList>
            <person name="Wenger Y."/>
            <person name="Galliot B."/>
        </authorList>
    </citation>
    <scope>NUCLEOTIDE SEQUENCE</scope>
    <source>
        <tissue evidence="3">Whole animals</tissue>
    </source>
</reference>
<dbReference type="Gene3D" id="3.40.30.10">
    <property type="entry name" value="Glutaredoxin"/>
    <property type="match status" value="1"/>
</dbReference>
<evidence type="ECO:0000259" key="2">
    <source>
        <dbReference type="Pfam" id="PF02114"/>
    </source>
</evidence>
<dbReference type="InterPro" id="IPR051498">
    <property type="entry name" value="Phosducin-like_chap/apop_reg"/>
</dbReference>
<dbReference type="InterPro" id="IPR024253">
    <property type="entry name" value="Phosducin_thioredoxin-like_dom"/>
</dbReference>
<dbReference type="CDD" id="cd02988">
    <property type="entry name" value="Phd_like_VIAF"/>
    <property type="match status" value="1"/>
</dbReference>
<evidence type="ECO:0000313" key="3">
    <source>
        <dbReference type="EMBL" id="CDG67409.1"/>
    </source>
</evidence>
<dbReference type="SUPFAM" id="SSF52833">
    <property type="entry name" value="Thioredoxin-like"/>
    <property type="match status" value="1"/>
</dbReference>
<dbReference type="EMBL" id="HAAD01001177">
    <property type="protein sequence ID" value="CDG67409.1"/>
    <property type="molecule type" value="mRNA"/>
</dbReference>
<dbReference type="AlphaFoldDB" id="T2M5K1"/>
<gene>
    <name evidence="3" type="primary">PDCL3</name>
</gene>
<dbReference type="PANTHER" id="PTHR45809:SF3">
    <property type="entry name" value="VIRAL IAP-ASSOCIATED FACTOR HOMOLOG"/>
    <property type="match status" value="1"/>
</dbReference>
<accession>T2M5K1</accession>
<proteinExistence type="evidence at transcript level"/>
<organism evidence="3">
    <name type="scientific">Hydra vulgaris</name>
    <name type="common">Hydra</name>
    <name type="synonym">Hydra attenuata</name>
    <dbReference type="NCBI Taxonomy" id="6087"/>
    <lineage>
        <taxon>Eukaryota</taxon>
        <taxon>Metazoa</taxon>
        <taxon>Cnidaria</taxon>
        <taxon>Hydrozoa</taxon>
        <taxon>Hydroidolina</taxon>
        <taxon>Anthoathecata</taxon>
        <taxon>Aplanulata</taxon>
        <taxon>Hydridae</taxon>
        <taxon>Hydra</taxon>
    </lineage>
</organism>
<dbReference type="Pfam" id="PF02114">
    <property type="entry name" value="Phosducin"/>
    <property type="match status" value="1"/>
</dbReference>
<protein>
    <submittedName>
        <fullName evidence="3">Phosducin-like protein 3</fullName>
    </submittedName>
</protein>
<dbReference type="GO" id="GO:0005737">
    <property type="term" value="C:cytoplasm"/>
    <property type="evidence" value="ECO:0007669"/>
    <property type="project" value="TreeGrafter"/>
</dbReference>
<dbReference type="InterPro" id="IPR036249">
    <property type="entry name" value="Thioredoxin-like_sf"/>
</dbReference>
<evidence type="ECO:0000256" key="1">
    <source>
        <dbReference type="ARBA" id="ARBA00009686"/>
    </source>
</evidence>
<dbReference type="GO" id="GO:0006457">
    <property type="term" value="P:protein folding"/>
    <property type="evidence" value="ECO:0007669"/>
    <property type="project" value="TreeGrafter"/>
</dbReference>
<dbReference type="PANTHER" id="PTHR45809">
    <property type="entry name" value="VIRAL IAP-ASSOCIATED FACTOR HOMOLOG"/>
    <property type="match status" value="1"/>
</dbReference>
<feature type="domain" description="Phosducin" evidence="2">
    <location>
        <begin position="43"/>
        <end position="207"/>
    </location>
</feature>
<dbReference type="OrthoDB" id="45518at2759"/>